<feature type="chain" id="PRO_5046204213" evidence="5">
    <location>
        <begin position="21"/>
        <end position="535"/>
    </location>
</feature>
<keyword evidence="8" id="KW-1185">Reference proteome</keyword>
<evidence type="ECO:0000259" key="6">
    <source>
        <dbReference type="Pfam" id="PF00496"/>
    </source>
</evidence>
<evidence type="ECO:0000256" key="2">
    <source>
        <dbReference type="ARBA" id="ARBA00005695"/>
    </source>
</evidence>
<dbReference type="Gene3D" id="3.10.105.10">
    <property type="entry name" value="Dipeptide-binding Protein, Domain 3"/>
    <property type="match status" value="1"/>
</dbReference>
<dbReference type="SUPFAM" id="SSF53850">
    <property type="entry name" value="Periplasmic binding protein-like II"/>
    <property type="match status" value="1"/>
</dbReference>
<feature type="signal peptide" evidence="5">
    <location>
        <begin position="1"/>
        <end position="20"/>
    </location>
</feature>
<dbReference type="Proteomes" id="UP001597156">
    <property type="component" value="Unassembled WGS sequence"/>
</dbReference>
<dbReference type="InterPro" id="IPR039424">
    <property type="entry name" value="SBP_5"/>
</dbReference>
<evidence type="ECO:0000256" key="3">
    <source>
        <dbReference type="ARBA" id="ARBA00022448"/>
    </source>
</evidence>
<dbReference type="InterPro" id="IPR000914">
    <property type="entry name" value="SBP_5_dom"/>
</dbReference>
<dbReference type="RefSeq" id="WP_121979356.1">
    <property type="nucleotide sequence ID" value="NZ_JBHTLH010000007.1"/>
</dbReference>
<evidence type="ECO:0000313" key="8">
    <source>
        <dbReference type="Proteomes" id="UP001597156"/>
    </source>
</evidence>
<dbReference type="Gene3D" id="3.90.76.10">
    <property type="entry name" value="Dipeptide-binding Protein, Domain 1"/>
    <property type="match status" value="1"/>
</dbReference>
<evidence type="ECO:0000256" key="5">
    <source>
        <dbReference type="SAM" id="SignalP"/>
    </source>
</evidence>
<dbReference type="PIRSF" id="PIRSF002741">
    <property type="entry name" value="MppA"/>
    <property type="match status" value="1"/>
</dbReference>
<gene>
    <name evidence="7" type="ORF">ACFQ22_02765</name>
</gene>
<proteinExistence type="inferred from homology"/>
<name>A0ABW3PG76_9LACO</name>
<evidence type="ECO:0000256" key="4">
    <source>
        <dbReference type="ARBA" id="ARBA00022729"/>
    </source>
</evidence>
<organism evidence="7 8">
    <name type="scientific">Lentilactobacillus raoultii</name>
    <dbReference type="NCBI Taxonomy" id="1987503"/>
    <lineage>
        <taxon>Bacteria</taxon>
        <taxon>Bacillati</taxon>
        <taxon>Bacillota</taxon>
        <taxon>Bacilli</taxon>
        <taxon>Lactobacillales</taxon>
        <taxon>Lactobacillaceae</taxon>
        <taxon>Lentilactobacillus</taxon>
    </lineage>
</organism>
<dbReference type="PANTHER" id="PTHR30290">
    <property type="entry name" value="PERIPLASMIC BINDING COMPONENT OF ABC TRANSPORTER"/>
    <property type="match status" value="1"/>
</dbReference>
<evidence type="ECO:0000256" key="1">
    <source>
        <dbReference type="ARBA" id="ARBA00004196"/>
    </source>
</evidence>
<accession>A0ABW3PG76</accession>
<keyword evidence="4 5" id="KW-0732">Signal</keyword>
<dbReference type="PROSITE" id="PS51257">
    <property type="entry name" value="PROKAR_LIPOPROTEIN"/>
    <property type="match status" value="1"/>
</dbReference>
<sequence>MKHNQIVAFGVVAAMGLGLAACGQKSTSNKASQTLNVTLPDEPATVDPNTAYDTNSASMILQTMEGLYKYDQHNKLVPGVATKVVKPTNHGKTYTFTLRRDAKWSNGDPVTAQDFVTSFRRTVDPKTKAQFASVYQYFKNFNAVQKGKLSPTKLGVKALGPHKLQVQLTRAVPYFNDLAASKYLPLDTKVVKKYGLKYGTNANHAVYDGPYKLTGWTGTNSSWRYVKNPDYYNAGKVKMKRVNVTVAKDQNTGVNLFKSDKVQETTVTGQYVRENKNDPQMKTHLLGRINYLYFNNQKKLTNSTNLRQAMSYIIDRRQLTQNVLQDGSKPALSAVPLGDQTNPATGQDMAKEVGNLLPHNVKKAKQYWQAYLKEIGKKKVTLNLLTDDTDEDKHVGQYIQSAAEKALKGLNVQVTSLPHAQHVSRDFAGNFEMNLTGWSTNWLDASDFLGLARDDNSVNFTHWKDAKFDQLAHQADNLTGESRYKKLVAADQRLMAVKGYVPLYQPSEAKLISKKIGGLNYSLLNEAQYQYAYWK</sequence>
<feature type="domain" description="Solute-binding protein family 5" evidence="6">
    <location>
        <begin position="75"/>
        <end position="455"/>
    </location>
</feature>
<dbReference type="InterPro" id="IPR030678">
    <property type="entry name" value="Peptide/Ni-bd"/>
</dbReference>
<dbReference type="PANTHER" id="PTHR30290:SF10">
    <property type="entry name" value="PERIPLASMIC OLIGOPEPTIDE-BINDING PROTEIN-RELATED"/>
    <property type="match status" value="1"/>
</dbReference>
<evidence type="ECO:0000313" key="7">
    <source>
        <dbReference type="EMBL" id="MFD1124287.1"/>
    </source>
</evidence>
<dbReference type="EMBL" id="JBHTLH010000007">
    <property type="protein sequence ID" value="MFD1124287.1"/>
    <property type="molecule type" value="Genomic_DNA"/>
</dbReference>
<keyword evidence="3" id="KW-0813">Transport</keyword>
<reference evidence="8" key="1">
    <citation type="journal article" date="2019" name="Int. J. Syst. Evol. Microbiol.">
        <title>The Global Catalogue of Microorganisms (GCM) 10K type strain sequencing project: providing services to taxonomists for standard genome sequencing and annotation.</title>
        <authorList>
            <consortium name="The Broad Institute Genomics Platform"/>
            <consortium name="The Broad Institute Genome Sequencing Center for Infectious Disease"/>
            <person name="Wu L."/>
            <person name="Ma J."/>
        </authorList>
    </citation>
    <scope>NUCLEOTIDE SEQUENCE [LARGE SCALE GENOMIC DNA]</scope>
    <source>
        <strain evidence="8">CCUG 71848</strain>
    </source>
</reference>
<dbReference type="Gene3D" id="3.40.190.10">
    <property type="entry name" value="Periplasmic binding protein-like II"/>
    <property type="match status" value="1"/>
</dbReference>
<comment type="subcellular location">
    <subcellularLocation>
        <location evidence="1">Cell envelope</location>
    </subcellularLocation>
</comment>
<dbReference type="Pfam" id="PF00496">
    <property type="entry name" value="SBP_bac_5"/>
    <property type="match status" value="1"/>
</dbReference>
<dbReference type="CDD" id="cd08504">
    <property type="entry name" value="PBP2_OppA"/>
    <property type="match status" value="1"/>
</dbReference>
<comment type="similarity">
    <text evidence="2">Belongs to the bacterial solute-binding protein 5 family.</text>
</comment>
<protein>
    <submittedName>
        <fullName evidence="7">Peptide ABC transporter substrate-binding protein</fullName>
    </submittedName>
</protein>
<comment type="caution">
    <text evidence="7">The sequence shown here is derived from an EMBL/GenBank/DDBJ whole genome shotgun (WGS) entry which is preliminary data.</text>
</comment>